<protein>
    <recommendedName>
        <fullName evidence="2">Endonuclease/exonuclease/phosphatase domain-containing protein</fullName>
    </recommendedName>
</protein>
<keyword evidence="4" id="KW-1185">Reference proteome</keyword>
<feature type="chain" id="PRO_5021710123" description="Endonuclease/exonuclease/phosphatase domain-containing protein" evidence="1">
    <location>
        <begin position="36"/>
        <end position="308"/>
    </location>
</feature>
<accession>A0A543PFS9</accession>
<name>A0A543PFS9_9ACTN</name>
<dbReference type="EMBL" id="VFQE01000001">
    <property type="protein sequence ID" value="TQN42933.1"/>
    <property type="molecule type" value="Genomic_DNA"/>
</dbReference>
<reference evidence="3 4" key="1">
    <citation type="submission" date="2019-06" db="EMBL/GenBank/DDBJ databases">
        <title>Sequencing the genomes of 1000 actinobacteria strains.</title>
        <authorList>
            <person name="Klenk H.-P."/>
        </authorList>
    </citation>
    <scope>NUCLEOTIDE SEQUENCE [LARGE SCALE GENOMIC DNA]</scope>
    <source>
        <strain evidence="3 4">DSM 46837</strain>
    </source>
</reference>
<proteinExistence type="predicted"/>
<evidence type="ECO:0000313" key="4">
    <source>
        <dbReference type="Proteomes" id="UP000319865"/>
    </source>
</evidence>
<dbReference type="AlphaFoldDB" id="A0A543PFS9"/>
<dbReference type="Pfam" id="PF03372">
    <property type="entry name" value="Exo_endo_phos"/>
    <property type="match status" value="1"/>
</dbReference>
<evidence type="ECO:0000256" key="1">
    <source>
        <dbReference type="SAM" id="SignalP"/>
    </source>
</evidence>
<evidence type="ECO:0000259" key="2">
    <source>
        <dbReference type="Pfam" id="PF03372"/>
    </source>
</evidence>
<gene>
    <name evidence="3" type="ORF">FHU33_2348</name>
</gene>
<feature type="domain" description="Endonuclease/exonuclease/phosphatase" evidence="2">
    <location>
        <begin position="81"/>
        <end position="297"/>
    </location>
</feature>
<dbReference type="InterPro" id="IPR036691">
    <property type="entry name" value="Endo/exonu/phosph_ase_sf"/>
</dbReference>
<comment type="caution">
    <text evidence="3">The sequence shown here is derived from an EMBL/GenBank/DDBJ whole genome shotgun (WGS) entry which is preliminary data.</text>
</comment>
<feature type="signal peptide" evidence="1">
    <location>
        <begin position="1"/>
        <end position="35"/>
    </location>
</feature>
<dbReference type="SUPFAM" id="SSF56219">
    <property type="entry name" value="DNase I-like"/>
    <property type="match status" value="1"/>
</dbReference>
<sequence length="308" mass="32351">MSTGAGRSSGRAPALALALALALGLTLLIPVPATAATVRLQVWDFNACDQYGRNFPDCQVTPEQRADAIAASLGSTSWTPNAATLQEMCRSTFDMVLADLPPGWVGAFHSTYTTTDTRCQSTDPAWGIAVFARSDVLTGPVHHTLGVETSGEERTLLCADVTVGIGMRLCTTHLTSSSQSEAASQAVTADRLVDEWTAAGMLVVVGGDFNLDVRRCRNSNVAAGLKDWYTGRFGAGKTRCYSGSGGMHEADRYRSGGDGVYDEDTLGSAKIDLVFAPGHRVATDYAGDATSSSVSDHDPLRAAFTASG</sequence>
<dbReference type="InterPro" id="IPR005135">
    <property type="entry name" value="Endo/exonuclease/phosphatase"/>
</dbReference>
<organism evidence="3 4">
    <name type="scientific">Blastococcus colisei</name>
    <dbReference type="NCBI Taxonomy" id="1564162"/>
    <lineage>
        <taxon>Bacteria</taxon>
        <taxon>Bacillati</taxon>
        <taxon>Actinomycetota</taxon>
        <taxon>Actinomycetes</taxon>
        <taxon>Geodermatophilales</taxon>
        <taxon>Geodermatophilaceae</taxon>
        <taxon>Blastococcus</taxon>
    </lineage>
</organism>
<dbReference type="OrthoDB" id="3789924at2"/>
<keyword evidence="1" id="KW-0732">Signal</keyword>
<evidence type="ECO:0000313" key="3">
    <source>
        <dbReference type="EMBL" id="TQN42933.1"/>
    </source>
</evidence>
<dbReference type="RefSeq" id="WP_142025505.1">
    <property type="nucleotide sequence ID" value="NZ_VFQE01000001.1"/>
</dbReference>
<dbReference type="Proteomes" id="UP000319865">
    <property type="component" value="Unassembled WGS sequence"/>
</dbReference>
<dbReference type="Gene3D" id="3.60.10.10">
    <property type="entry name" value="Endonuclease/exonuclease/phosphatase"/>
    <property type="match status" value="1"/>
</dbReference>